<dbReference type="InterPro" id="IPR032861">
    <property type="entry name" value="TAXi_N"/>
</dbReference>
<organism evidence="4 5">
    <name type="scientific">Xanthoceras sorbifolium</name>
    <dbReference type="NCBI Taxonomy" id="99658"/>
    <lineage>
        <taxon>Eukaryota</taxon>
        <taxon>Viridiplantae</taxon>
        <taxon>Streptophyta</taxon>
        <taxon>Embryophyta</taxon>
        <taxon>Tracheophyta</taxon>
        <taxon>Spermatophyta</taxon>
        <taxon>Magnoliopsida</taxon>
        <taxon>eudicotyledons</taxon>
        <taxon>Gunneridae</taxon>
        <taxon>Pentapetalae</taxon>
        <taxon>rosids</taxon>
        <taxon>malvids</taxon>
        <taxon>Sapindales</taxon>
        <taxon>Sapindaceae</taxon>
        <taxon>Xanthoceroideae</taxon>
        <taxon>Xanthoceras</taxon>
    </lineage>
</organism>
<dbReference type="InterPro" id="IPR032799">
    <property type="entry name" value="TAXi_C"/>
</dbReference>
<evidence type="ECO:0000259" key="3">
    <source>
        <dbReference type="PROSITE" id="PS51767"/>
    </source>
</evidence>
<name>A0ABQ8IAP2_9ROSI</name>
<gene>
    <name evidence="4" type="ORF">JRO89_XS03G0197900</name>
</gene>
<feature type="region of interest" description="Disordered" evidence="2">
    <location>
        <begin position="1"/>
        <end position="34"/>
    </location>
</feature>
<dbReference type="PANTHER" id="PTHR47965">
    <property type="entry name" value="ASPARTYL PROTEASE-RELATED"/>
    <property type="match status" value="1"/>
</dbReference>
<keyword evidence="5" id="KW-1185">Reference proteome</keyword>
<comment type="caution">
    <text evidence="4">The sequence shown here is derived from an EMBL/GenBank/DDBJ whole genome shotgun (WGS) entry which is preliminary data.</text>
</comment>
<accession>A0ABQ8IAP2</accession>
<reference evidence="4 5" key="1">
    <citation type="submission" date="2021-02" db="EMBL/GenBank/DDBJ databases">
        <title>Plant Genome Project.</title>
        <authorList>
            <person name="Zhang R.-G."/>
        </authorList>
    </citation>
    <scope>NUCLEOTIDE SEQUENCE [LARGE SCALE GENOMIC DNA]</scope>
    <source>
        <tissue evidence="4">Leaves</tissue>
    </source>
</reference>
<dbReference type="Gene3D" id="2.40.70.10">
    <property type="entry name" value="Acid Proteases"/>
    <property type="match status" value="2"/>
</dbReference>
<protein>
    <recommendedName>
        <fullName evidence="3">Peptidase A1 domain-containing protein</fullName>
    </recommendedName>
</protein>
<dbReference type="Proteomes" id="UP000827721">
    <property type="component" value="Unassembled WGS sequence"/>
</dbReference>
<dbReference type="Pfam" id="PF14541">
    <property type="entry name" value="TAXi_C"/>
    <property type="match status" value="1"/>
</dbReference>
<feature type="domain" description="Peptidase A1" evidence="3">
    <location>
        <begin position="66"/>
        <end position="405"/>
    </location>
</feature>
<dbReference type="EMBL" id="JAFEMO010000003">
    <property type="protein sequence ID" value="KAH7573718.1"/>
    <property type="molecule type" value="Genomic_DNA"/>
</dbReference>
<evidence type="ECO:0000313" key="4">
    <source>
        <dbReference type="EMBL" id="KAH7573718.1"/>
    </source>
</evidence>
<feature type="compositionally biased region" description="Basic and acidic residues" evidence="2">
    <location>
        <begin position="17"/>
        <end position="31"/>
    </location>
</feature>
<proteinExistence type="inferred from homology"/>
<evidence type="ECO:0000256" key="1">
    <source>
        <dbReference type="ARBA" id="ARBA00007447"/>
    </source>
</evidence>
<dbReference type="PANTHER" id="PTHR47965:SF46">
    <property type="entry name" value="BASIC 7S GLOBULIN-LIKE"/>
    <property type="match status" value="1"/>
</dbReference>
<feature type="compositionally biased region" description="Basic and acidic residues" evidence="2">
    <location>
        <begin position="1"/>
        <end position="10"/>
    </location>
</feature>
<evidence type="ECO:0000256" key="2">
    <source>
        <dbReference type="SAM" id="MobiDB-lite"/>
    </source>
</evidence>
<comment type="similarity">
    <text evidence="1">Belongs to the peptidase A1 family.</text>
</comment>
<dbReference type="InterPro" id="IPR033121">
    <property type="entry name" value="PEPTIDASE_A1"/>
</dbReference>
<dbReference type="Pfam" id="PF14543">
    <property type="entry name" value="TAXi_N"/>
    <property type="match status" value="1"/>
</dbReference>
<sequence>MDASDSDGKRRSVTAAPREEEGVEREVERAGSRHWRERWREQREECGRRSNAIVLPVIKDASTSQYVTQIYHGKPVNLVVDLGGPLIWIDCGSGQVSSSGGRLIRLPSQSIQCSKAVHDRGSKTCDVFPENRVTGLSARGDLVEDTLAVGSVDGSEAGAITAVDRFLLASVPSFLLQGLASGARGILGLGRTPLSLPSQLAASVGHHRKFFVCLSPSNGVVSTHNAPQDSIFGPEISKSLIYTPLIDNKNGDYIINIKSMKINSNPLSVNAPLTAKLSTVDPYTTMKSSIYETFTKAFTKAAESRNMKRVAPAAPFGVCFGSDQTDESGSVSGSAVPVIDLVLQSEMVKWRISGRNSMVRVNEEVVCLGFMDGGSDPVEPIVIGGFQLEDNLLEFDFGTSMLGFTSLGQTGCSNFVVKESL</sequence>
<dbReference type="SUPFAM" id="SSF50630">
    <property type="entry name" value="Acid proteases"/>
    <property type="match status" value="1"/>
</dbReference>
<evidence type="ECO:0000313" key="5">
    <source>
        <dbReference type="Proteomes" id="UP000827721"/>
    </source>
</evidence>
<dbReference type="InterPro" id="IPR021109">
    <property type="entry name" value="Peptidase_aspartic_dom_sf"/>
</dbReference>
<dbReference type="InterPro" id="IPR001461">
    <property type="entry name" value="Aspartic_peptidase_A1"/>
</dbReference>
<dbReference type="PROSITE" id="PS51767">
    <property type="entry name" value="PEPTIDASE_A1"/>
    <property type="match status" value="1"/>
</dbReference>